<name>A0AA87ZAL3_FICCA</name>
<protein>
    <submittedName>
        <fullName evidence="1">Uncharacterized protein</fullName>
    </submittedName>
</protein>
<evidence type="ECO:0000313" key="2">
    <source>
        <dbReference type="Proteomes" id="UP001187192"/>
    </source>
</evidence>
<proteinExistence type="predicted"/>
<sequence length="74" mass="8295">MANRPDFYHLIELYRIPGWTVLGDDFVSPNTLPRGMIPVTGRGPWGLHSTYYLTSDTSPIIMHINSQLPPPTTA</sequence>
<comment type="caution">
    <text evidence="1">The sequence shown here is derived from an EMBL/GenBank/DDBJ whole genome shotgun (WGS) entry which is preliminary data.</text>
</comment>
<keyword evidence="2" id="KW-1185">Reference proteome</keyword>
<dbReference type="AlphaFoldDB" id="A0AA87ZAL3"/>
<gene>
    <name evidence="1" type="ORF">TIFTF001_046516</name>
</gene>
<dbReference type="EMBL" id="BTGU01004736">
    <property type="protein sequence ID" value="GMN31477.1"/>
    <property type="molecule type" value="Genomic_DNA"/>
</dbReference>
<dbReference type="Proteomes" id="UP001187192">
    <property type="component" value="Unassembled WGS sequence"/>
</dbReference>
<evidence type="ECO:0000313" key="1">
    <source>
        <dbReference type="EMBL" id="GMN31477.1"/>
    </source>
</evidence>
<reference evidence="1" key="1">
    <citation type="submission" date="2023-07" db="EMBL/GenBank/DDBJ databases">
        <title>draft genome sequence of fig (Ficus carica).</title>
        <authorList>
            <person name="Takahashi T."/>
            <person name="Nishimura K."/>
        </authorList>
    </citation>
    <scope>NUCLEOTIDE SEQUENCE</scope>
</reference>
<accession>A0AA87ZAL3</accession>
<organism evidence="1 2">
    <name type="scientific">Ficus carica</name>
    <name type="common">Common fig</name>
    <dbReference type="NCBI Taxonomy" id="3494"/>
    <lineage>
        <taxon>Eukaryota</taxon>
        <taxon>Viridiplantae</taxon>
        <taxon>Streptophyta</taxon>
        <taxon>Embryophyta</taxon>
        <taxon>Tracheophyta</taxon>
        <taxon>Spermatophyta</taxon>
        <taxon>Magnoliopsida</taxon>
        <taxon>eudicotyledons</taxon>
        <taxon>Gunneridae</taxon>
        <taxon>Pentapetalae</taxon>
        <taxon>rosids</taxon>
        <taxon>fabids</taxon>
        <taxon>Rosales</taxon>
        <taxon>Moraceae</taxon>
        <taxon>Ficeae</taxon>
        <taxon>Ficus</taxon>
    </lineage>
</organism>